<proteinExistence type="predicted"/>
<dbReference type="InParanoid" id="A0A1D6HUC6"/>
<organism evidence="1">
    <name type="scientific">Zea mays</name>
    <name type="common">Maize</name>
    <dbReference type="NCBI Taxonomy" id="4577"/>
    <lineage>
        <taxon>Eukaryota</taxon>
        <taxon>Viridiplantae</taxon>
        <taxon>Streptophyta</taxon>
        <taxon>Embryophyta</taxon>
        <taxon>Tracheophyta</taxon>
        <taxon>Spermatophyta</taxon>
        <taxon>Magnoliopsida</taxon>
        <taxon>Liliopsida</taxon>
        <taxon>Poales</taxon>
        <taxon>Poaceae</taxon>
        <taxon>PACMAD clade</taxon>
        <taxon>Panicoideae</taxon>
        <taxon>Andropogonodae</taxon>
        <taxon>Andropogoneae</taxon>
        <taxon>Tripsacinae</taxon>
        <taxon>Zea</taxon>
    </lineage>
</organism>
<dbReference type="ExpressionAtlas" id="A0A1D6HUC6">
    <property type="expression patterns" value="baseline and differential"/>
</dbReference>
<evidence type="ECO:0000313" key="1">
    <source>
        <dbReference type="EMBL" id="ONM51905.1"/>
    </source>
</evidence>
<gene>
    <name evidence="1" type="ORF">ZEAMMB73_Zm00001d019017</name>
</gene>
<dbReference type="AlphaFoldDB" id="A0A1D6HUC6"/>
<accession>A0A1D6HUC6</accession>
<protein>
    <submittedName>
        <fullName evidence="1">Uncharacterized protein</fullName>
    </submittedName>
</protein>
<sequence>MQNQAGSIVVSSPSSLKDDKFNLLAAEDSKLLVQPSSDNKQKAPIMASSSSSFHTQAYRTFFHRLLSKKTPDYNGMFADKKNTSSDSSKPAFQFGGNNVIFGGKKDAPVDSSKPFQFGPNNGIFGDKKDTPSDSNKPFHFGANKGIFGDKKTTSGDSSNPF</sequence>
<reference evidence="1" key="1">
    <citation type="submission" date="2015-12" db="EMBL/GenBank/DDBJ databases">
        <title>Update maize B73 reference genome by single molecule sequencing technologies.</title>
        <authorList>
            <consortium name="Maize Genome Sequencing Project"/>
            <person name="Ware D."/>
        </authorList>
    </citation>
    <scope>NUCLEOTIDE SEQUENCE [LARGE SCALE GENOMIC DNA]</scope>
    <source>
        <tissue evidence="1">Seedling</tissue>
    </source>
</reference>
<dbReference type="EMBL" id="CM007650">
    <property type="protein sequence ID" value="ONM51905.1"/>
    <property type="molecule type" value="Genomic_DNA"/>
</dbReference>
<name>A0A1D6HUC6_MAIZE</name>